<proteinExistence type="inferred from homology"/>
<dbReference type="HAMAP" id="MF_01376">
    <property type="entry name" value="PhnW_aminotrans_5"/>
    <property type="match status" value="1"/>
</dbReference>
<dbReference type="GO" id="GO:0047304">
    <property type="term" value="F:2-aminoethylphosphonate-pyruvate transaminase activity"/>
    <property type="evidence" value="ECO:0007669"/>
    <property type="project" value="UniProtKB-EC"/>
</dbReference>
<dbReference type="InterPro" id="IPR000192">
    <property type="entry name" value="Aminotrans_V_dom"/>
</dbReference>
<dbReference type="EMBL" id="CACRXK020019437">
    <property type="protein sequence ID" value="CAB4033657.1"/>
    <property type="molecule type" value="Genomic_DNA"/>
</dbReference>
<evidence type="ECO:0000256" key="6">
    <source>
        <dbReference type="ARBA" id="ARBA00049460"/>
    </source>
</evidence>
<evidence type="ECO:0000259" key="10">
    <source>
        <dbReference type="Pfam" id="PF00266"/>
    </source>
</evidence>
<comment type="similarity">
    <text evidence="7">Belongs to the class-V pyridoxal-phosphate-dependent aminotransferase family.</text>
</comment>
<dbReference type="InterPro" id="IPR015424">
    <property type="entry name" value="PyrdxlP-dep_Trfase"/>
</dbReference>
<protein>
    <recommendedName>
        <fullName evidence="7">Alanine--glyoxylate aminotransferase</fullName>
        <ecNumber evidence="7">2.6.1.44</ecNumber>
    </recommendedName>
</protein>
<dbReference type="PIRSF" id="PIRSF000524">
    <property type="entry name" value="SPT"/>
    <property type="match status" value="1"/>
</dbReference>
<dbReference type="GO" id="GO:0019700">
    <property type="term" value="P:organic phosphonate catabolic process"/>
    <property type="evidence" value="ECO:0007669"/>
    <property type="project" value="InterPro"/>
</dbReference>
<dbReference type="AlphaFoldDB" id="A0A7D9JPP1"/>
<dbReference type="NCBIfam" id="TIGR02326">
    <property type="entry name" value="transamin_PhnW"/>
    <property type="match status" value="1"/>
</dbReference>
<feature type="domain" description="Aminotransferase class V" evidence="10">
    <location>
        <begin position="94"/>
        <end position="303"/>
    </location>
</feature>
<sequence length="351" mass="38984">MQKDYGSRDTEFVNCIEFIRTNLVSFAGLSHDKYTCIPMQGAGTMGVESVIGTTVPRDGKMLICTNGAYGDRIGEIAKALEINAIIHKDIETEATNVKKVEEILINDKSITNVAMVHCETTTGVFNPIEKIGQVIRQHAPNAAFFVDAMSSFAAVPIDFEKCGIDFLVSSANKCTEGVPGFSFILANVDKLLQCEGNARSLSLDALAQYKGFRANGQFRFTPPTHVLMAFRKAIEIQNEEGGVTGRSQRYQENRKILKAGMKEMGFKELLKDSDQGYIITSFYYPDHPNFDFEDFYTRLSEKGQVIYPGKVSQAACFRIGNIGQLYPEDMNVLLKCIKEVCSEMNIPLPLV</sequence>
<evidence type="ECO:0000256" key="8">
    <source>
        <dbReference type="PIRSR" id="PIRSR000524-1"/>
    </source>
</evidence>
<comment type="catalytic activity">
    <reaction evidence="6">
        <text>(2-aminoethyl)phosphonate + pyruvate = phosphonoacetaldehyde + L-alanine</text>
        <dbReference type="Rhea" id="RHEA:17021"/>
        <dbReference type="ChEBI" id="CHEBI:15361"/>
        <dbReference type="ChEBI" id="CHEBI:57418"/>
        <dbReference type="ChEBI" id="CHEBI:57972"/>
        <dbReference type="ChEBI" id="CHEBI:58383"/>
        <dbReference type="EC" id="2.6.1.37"/>
    </reaction>
</comment>
<dbReference type="Gene3D" id="3.90.1150.10">
    <property type="entry name" value="Aspartate Aminotransferase, domain 1"/>
    <property type="match status" value="1"/>
</dbReference>
<keyword evidence="5" id="KW-0670">Pyruvate</keyword>
<evidence type="ECO:0000313" key="11">
    <source>
        <dbReference type="EMBL" id="CAB4033657.1"/>
    </source>
</evidence>
<accession>A0A7D9JPP1</accession>
<dbReference type="PANTHER" id="PTHR42778">
    <property type="entry name" value="2-AMINOETHYLPHOSPHONATE--PYRUVATE TRANSAMINASE"/>
    <property type="match status" value="1"/>
</dbReference>
<dbReference type="InterPro" id="IPR015422">
    <property type="entry name" value="PyrdxlP-dep_Trfase_small"/>
</dbReference>
<comment type="cofactor">
    <cofactor evidence="1 7 9">
        <name>pyridoxal 5'-phosphate</name>
        <dbReference type="ChEBI" id="CHEBI:597326"/>
    </cofactor>
</comment>
<evidence type="ECO:0000256" key="9">
    <source>
        <dbReference type="PIRSR" id="PIRSR000524-50"/>
    </source>
</evidence>
<dbReference type="Pfam" id="PF00266">
    <property type="entry name" value="Aminotran_5"/>
    <property type="match status" value="1"/>
</dbReference>
<reference evidence="11" key="1">
    <citation type="submission" date="2020-04" db="EMBL/GenBank/DDBJ databases">
        <authorList>
            <person name="Alioto T."/>
            <person name="Alioto T."/>
            <person name="Gomez Garrido J."/>
        </authorList>
    </citation>
    <scope>NUCLEOTIDE SEQUENCE</scope>
    <source>
        <strain evidence="11">A484AB</strain>
    </source>
</reference>
<feature type="binding site" evidence="8">
    <location>
        <position position="318"/>
    </location>
    <ligand>
        <name>substrate</name>
    </ligand>
</feature>
<evidence type="ECO:0000256" key="1">
    <source>
        <dbReference type="ARBA" id="ARBA00001933"/>
    </source>
</evidence>
<gene>
    <name evidence="11" type="ORF">PACLA_8A010559</name>
</gene>
<dbReference type="InterPro" id="IPR015421">
    <property type="entry name" value="PyrdxlP-dep_Trfase_major"/>
</dbReference>
<dbReference type="OrthoDB" id="7403325at2759"/>
<organism evidence="11 12">
    <name type="scientific">Paramuricea clavata</name>
    <name type="common">Red gorgonian</name>
    <name type="synonym">Violescent sea-whip</name>
    <dbReference type="NCBI Taxonomy" id="317549"/>
    <lineage>
        <taxon>Eukaryota</taxon>
        <taxon>Metazoa</taxon>
        <taxon>Cnidaria</taxon>
        <taxon>Anthozoa</taxon>
        <taxon>Octocorallia</taxon>
        <taxon>Malacalcyonacea</taxon>
        <taxon>Plexauridae</taxon>
        <taxon>Paramuricea</taxon>
    </lineage>
</organism>
<dbReference type="Proteomes" id="UP001152795">
    <property type="component" value="Unassembled WGS sequence"/>
</dbReference>
<evidence type="ECO:0000256" key="5">
    <source>
        <dbReference type="ARBA" id="ARBA00023317"/>
    </source>
</evidence>
<evidence type="ECO:0000256" key="2">
    <source>
        <dbReference type="ARBA" id="ARBA00022576"/>
    </source>
</evidence>
<dbReference type="NCBIfam" id="NF010006">
    <property type="entry name" value="PRK13479.1"/>
    <property type="match status" value="1"/>
</dbReference>
<evidence type="ECO:0000256" key="7">
    <source>
        <dbReference type="PIRNR" id="PIRNR000524"/>
    </source>
</evidence>
<keyword evidence="2" id="KW-0032">Aminotransferase</keyword>
<evidence type="ECO:0000256" key="3">
    <source>
        <dbReference type="ARBA" id="ARBA00022679"/>
    </source>
</evidence>
<dbReference type="InterPro" id="IPR012703">
    <property type="entry name" value="NH2EtPonate_pyrv_transaminase"/>
</dbReference>
<feature type="modified residue" description="N6-(pyridoxal phosphate)lysine" evidence="9">
    <location>
        <position position="173"/>
    </location>
</feature>
<name>A0A7D9JPP1_PARCT</name>
<dbReference type="PANTHER" id="PTHR42778:SF1">
    <property type="entry name" value="2-AMINOETHYLPHOSPHONATE--PYRUVATE TRANSAMINASE"/>
    <property type="match status" value="1"/>
</dbReference>
<evidence type="ECO:0000256" key="4">
    <source>
        <dbReference type="ARBA" id="ARBA00022898"/>
    </source>
</evidence>
<keyword evidence="3" id="KW-0808">Transferase</keyword>
<comment type="caution">
    <text evidence="11">The sequence shown here is derived from an EMBL/GenBank/DDBJ whole genome shotgun (WGS) entry which is preliminary data.</text>
</comment>
<evidence type="ECO:0000313" key="12">
    <source>
        <dbReference type="Proteomes" id="UP001152795"/>
    </source>
</evidence>
<keyword evidence="4 7" id="KW-0663">Pyridoxal phosphate</keyword>
<dbReference type="GO" id="GO:0008453">
    <property type="term" value="F:alanine-glyoxylate transaminase activity"/>
    <property type="evidence" value="ECO:0007669"/>
    <property type="project" value="UniProtKB-EC"/>
</dbReference>
<dbReference type="NCBIfam" id="TIGR03301">
    <property type="entry name" value="PhnW-AepZ"/>
    <property type="match status" value="1"/>
</dbReference>
<dbReference type="EC" id="2.6.1.44" evidence="7"/>
<dbReference type="Gene3D" id="3.40.640.10">
    <property type="entry name" value="Type I PLP-dependent aspartate aminotransferase-like (Major domain)"/>
    <property type="match status" value="1"/>
</dbReference>
<dbReference type="SUPFAM" id="SSF53383">
    <property type="entry name" value="PLP-dependent transferases"/>
    <property type="match status" value="1"/>
</dbReference>
<dbReference type="InterPro" id="IPR024169">
    <property type="entry name" value="SP_NH2Trfase/AEP_transaminase"/>
</dbReference>
<keyword evidence="12" id="KW-1185">Reference proteome</keyword>
<comment type="catalytic activity">
    <reaction evidence="7">
        <text>glyoxylate + L-alanine = glycine + pyruvate</text>
        <dbReference type="Rhea" id="RHEA:24248"/>
        <dbReference type="ChEBI" id="CHEBI:15361"/>
        <dbReference type="ChEBI" id="CHEBI:36655"/>
        <dbReference type="ChEBI" id="CHEBI:57305"/>
        <dbReference type="ChEBI" id="CHEBI:57972"/>
        <dbReference type="EC" id="2.6.1.44"/>
    </reaction>
</comment>